<protein>
    <submittedName>
        <fullName evidence="2">Receptor L-domain domain-containing protein</fullName>
    </submittedName>
</protein>
<organism evidence="1 2">
    <name type="scientific">Panagrolaimus sp. JU765</name>
    <dbReference type="NCBI Taxonomy" id="591449"/>
    <lineage>
        <taxon>Eukaryota</taxon>
        <taxon>Metazoa</taxon>
        <taxon>Ecdysozoa</taxon>
        <taxon>Nematoda</taxon>
        <taxon>Chromadorea</taxon>
        <taxon>Rhabditida</taxon>
        <taxon>Tylenchina</taxon>
        <taxon>Panagrolaimomorpha</taxon>
        <taxon>Panagrolaimoidea</taxon>
        <taxon>Panagrolaimidae</taxon>
        <taxon>Panagrolaimus</taxon>
    </lineage>
</organism>
<proteinExistence type="predicted"/>
<reference evidence="2" key="1">
    <citation type="submission" date="2022-11" db="UniProtKB">
        <authorList>
            <consortium name="WormBaseParasite"/>
        </authorList>
    </citation>
    <scope>IDENTIFICATION</scope>
</reference>
<dbReference type="Proteomes" id="UP000887576">
    <property type="component" value="Unplaced"/>
</dbReference>
<evidence type="ECO:0000313" key="1">
    <source>
        <dbReference type="Proteomes" id="UP000887576"/>
    </source>
</evidence>
<evidence type="ECO:0000313" key="2">
    <source>
        <dbReference type="WBParaSite" id="JU765_v2.g11121.t1"/>
    </source>
</evidence>
<dbReference type="WBParaSite" id="JU765_v2.g11121.t1">
    <property type="protein sequence ID" value="JU765_v2.g11121.t1"/>
    <property type="gene ID" value="JU765_v2.g11121"/>
</dbReference>
<accession>A0AC34PY23</accession>
<name>A0AC34PY23_9BILA</name>
<sequence length="602" mass="68487">MPEKLHEITGYLHLKNIDFNIDFPNLAVIHGEELEPETGAALLIENCKMSYLNVSSLQVIKKGKVVIRNCPDLCFWNPNQEDGVDYQNLVRPTEKNQEVNSKIQVVNSFGNCKDKLSCNWKGGCFAANIPQKRPMECGSANGCLVTIIHSSTENIKYTPCREKCATGCRNVNNGIQCNTCPENYFLSLKNGNCVICEIPLGGLYCLDTTIEDKFILKENSRQVKSCSFGYTLNGKEKKCEKCHVDILSSEKLYPACLKVCYSAFAKYEIIQELYPGFTLTTYDQEVEYEEHELCSIIVSQTGFQLERGNEYMPPQSSLWFISRIQYSDLFSPFSQDSERLFFGNLRKGRFYNRHWTTLSARDWKYMDFGVLEPENHAIIDARSKQWFLPLKRNSRFDGKFSSADEKNKEFDCRCGFQELLAKNDECFVPGNCHKCIHGHRQFIDPQTKFMFTRCSKTPMDSSIEFRTDENARPPNTIFPCNKACKEEGCSDKTVFGCKKCKKLDIWTHNLARACVLKCPVGFYKEQHVLKDVRCQRCHKACRGGCTGPAAGRGKGGCNDCFSFVTAPNDSKFDVICMSNANSDQPELLVVKNIIRHLARGSK</sequence>